<sequence length="143" mass="14709">MLRSGIPRAVVRVSNTQVTCQLVEFGMDGDRVLASITGKGIADKYGWPSDASRKSVPACYVAGYALAKSAMADGHDEAILDIGLAASSPGSRVFAALRGMVDAGLDVPHGEGVLPDDDRINGTHIDESVAAAVEAAKKAIEGA</sequence>
<dbReference type="GO" id="GO:0022625">
    <property type="term" value="C:cytosolic large ribosomal subunit"/>
    <property type="evidence" value="ECO:0007669"/>
    <property type="project" value="TreeGrafter"/>
</dbReference>
<keyword evidence="4" id="KW-0689">Ribosomal protein</keyword>
<dbReference type="InterPro" id="IPR057268">
    <property type="entry name" value="Ribosomal_L18"/>
</dbReference>
<dbReference type="Pfam" id="PF17144">
    <property type="entry name" value="Ribosomal_L5e"/>
    <property type="match status" value="2"/>
</dbReference>
<gene>
    <name evidence="7" type="ORF">METZ01_LOCUS52366</name>
</gene>
<dbReference type="PANTHER" id="PTHR23410:SF12">
    <property type="entry name" value="LARGE RIBOSOMAL SUBUNIT PROTEIN UL18"/>
    <property type="match status" value="1"/>
</dbReference>
<keyword evidence="3" id="KW-0694">RNA-binding</keyword>
<proteinExistence type="inferred from homology"/>
<dbReference type="GO" id="GO:0003735">
    <property type="term" value="F:structural constituent of ribosome"/>
    <property type="evidence" value="ECO:0007669"/>
    <property type="project" value="InterPro"/>
</dbReference>
<evidence type="ECO:0000313" key="7">
    <source>
        <dbReference type="EMBL" id="SUZ99512.1"/>
    </source>
</evidence>
<protein>
    <recommendedName>
        <fullName evidence="6">50S ribosomal protein L18</fullName>
    </recommendedName>
</protein>
<dbReference type="AlphaFoldDB" id="A0A381S5Z3"/>
<evidence type="ECO:0000256" key="6">
    <source>
        <dbReference type="ARBA" id="ARBA00035496"/>
    </source>
</evidence>
<dbReference type="GO" id="GO:0006412">
    <property type="term" value="P:translation"/>
    <property type="evidence" value="ECO:0007669"/>
    <property type="project" value="InterPro"/>
</dbReference>
<evidence type="ECO:0000256" key="4">
    <source>
        <dbReference type="ARBA" id="ARBA00022980"/>
    </source>
</evidence>
<dbReference type="InterPro" id="IPR057267">
    <property type="entry name" value="Rbsml_uL18_arch"/>
</dbReference>
<evidence type="ECO:0000256" key="5">
    <source>
        <dbReference type="ARBA" id="ARBA00023274"/>
    </source>
</evidence>
<dbReference type="CDD" id="cd00432">
    <property type="entry name" value="Ribosomal_L18_L5e"/>
    <property type="match status" value="1"/>
</dbReference>
<name>A0A381S5Z3_9ZZZZ</name>
<dbReference type="GO" id="GO:0000027">
    <property type="term" value="P:ribosomal large subunit assembly"/>
    <property type="evidence" value="ECO:0007669"/>
    <property type="project" value="TreeGrafter"/>
</dbReference>
<organism evidence="7">
    <name type="scientific">marine metagenome</name>
    <dbReference type="NCBI Taxonomy" id="408172"/>
    <lineage>
        <taxon>unclassified sequences</taxon>
        <taxon>metagenomes</taxon>
        <taxon>ecological metagenomes</taxon>
    </lineage>
</organism>
<evidence type="ECO:0000256" key="3">
    <source>
        <dbReference type="ARBA" id="ARBA00022884"/>
    </source>
</evidence>
<dbReference type="GO" id="GO:0008097">
    <property type="term" value="F:5S rRNA binding"/>
    <property type="evidence" value="ECO:0007669"/>
    <property type="project" value="InterPro"/>
</dbReference>
<dbReference type="NCBIfam" id="NF006342">
    <property type="entry name" value="PRK08569.1"/>
    <property type="match status" value="1"/>
</dbReference>
<evidence type="ECO:0000256" key="2">
    <source>
        <dbReference type="ARBA" id="ARBA00022730"/>
    </source>
</evidence>
<dbReference type="SUPFAM" id="SSF53137">
    <property type="entry name" value="Translational machinery components"/>
    <property type="match status" value="1"/>
</dbReference>
<dbReference type="InterPro" id="IPR005485">
    <property type="entry name" value="Rbsml_uL18_euk_arch"/>
</dbReference>
<accession>A0A381S5Z3</accession>
<dbReference type="HAMAP" id="MF_01337_A">
    <property type="entry name" value="Ribosomal_uL18_A"/>
    <property type="match status" value="1"/>
</dbReference>
<evidence type="ECO:0000256" key="1">
    <source>
        <dbReference type="ARBA" id="ARBA00007116"/>
    </source>
</evidence>
<keyword evidence="2" id="KW-0699">rRNA-binding</keyword>
<dbReference type="PANTHER" id="PTHR23410">
    <property type="entry name" value="RIBOSOMAL PROTEIN L5-RELATED"/>
    <property type="match status" value="1"/>
</dbReference>
<dbReference type="EMBL" id="UINC01002710">
    <property type="protein sequence ID" value="SUZ99512.1"/>
    <property type="molecule type" value="Genomic_DNA"/>
</dbReference>
<comment type="similarity">
    <text evidence="1">Belongs to the universal ribosomal protein uL18 family.</text>
</comment>
<dbReference type="Gene3D" id="3.30.420.100">
    <property type="match status" value="1"/>
</dbReference>
<keyword evidence="5" id="KW-0687">Ribonucleoprotein</keyword>
<reference evidence="7" key="1">
    <citation type="submission" date="2018-05" db="EMBL/GenBank/DDBJ databases">
        <authorList>
            <person name="Lanie J.A."/>
            <person name="Ng W.-L."/>
            <person name="Kazmierczak K.M."/>
            <person name="Andrzejewski T.M."/>
            <person name="Davidsen T.M."/>
            <person name="Wayne K.J."/>
            <person name="Tettelin H."/>
            <person name="Glass J.I."/>
            <person name="Rusch D."/>
            <person name="Podicherti R."/>
            <person name="Tsui H.-C.T."/>
            <person name="Winkler M.E."/>
        </authorList>
    </citation>
    <scope>NUCLEOTIDE SEQUENCE</scope>
</reference>